<gene>
    <name evidence="2" type="ORF">SAMN05660206_10154</name>
</gene>
<sequence>MPYFSVMQLIVYLRTNFGLSNEVLQQIDEASTTKVYPKKEIILQPGHYSKNVYFVQEGLVRMFYPKGGKHITHYFFPEMTFAGATDSMFYDKQSIYGIEAVETSTVTRIPLSVIMKLAEDTIAVNQLIQTILVEALMGFSSRLQSLQFETAQERYQNLLTQHPGILLRAPLGDIASYLGISQQTLSVIRAQR</sequence>
<dbReference type="Gene3D" id="2.60.120.10">
    <property type="entry name" value="Jelly Rolls"/>
    <property type="match status" value="1"/>
</dbReference>
<dbReference type="Proteomes" id="UP000198785">
    <property type="component" value="Unassembled WGS sequence"/>
</dbReference>
<keyword evidence="2" id="KW-0418">Kinase</keyword>
<dbReference type="SUPFAM" id="SSF51206">
    <property type="entry name" value="cAMP-binding domain-like"/>
    <property type="match status" value="1"/>
</dbReference>
<name>A0A1I6NS93_9SPHI</name>
<dbReference type="Pfam" id="PF00027">
    <property type="entry name" value="cNMP_binding"/>
    <property type="match status" value="1"/>
</dbReference>
<dbReference type="AlphaFoldDB" id="A0A1I6NS93"/>
<dbReference type="EMBL" id="FOZZ01000001">
    <property type="protein sequence ID" value="SFS30774.1"/>
    <property type="molecule type" value="Genomic_DNA"/>
</dbReference>
<dbReference type="InterPro" id="IPR000595">
    <property type="entry name" value="cNMP-bd_dom"/>
</dbReference>
<dbReference type="OrthoDB" id="680421at2"/>
<reference evidence="2 3" key="1">
    <citation type="submission" date="2016-10" db="EMBL/GenBank/DDBJ databases">
        <authorList>
            <person name="de Groot N.N."/>
        </authorList>
    </citation>
    <scope>NUCLEOTIDE SEQUENCE [LARGE SCALE GENOMIC DNA]</scope>
    <source>
        <strain evidence="2 3">DSM 22789</strain>
    </source>
</reference>
<keyword evidence="3" id="KW-1185">Reference proteome</keyword>
<evidence type="ECO:0000313" key="3">
    <source>
        <dbReference type="Proteomes" id="UP000198785"/>
    </source>
</evidence>
<dbReference type="PROSITE" id="PS50042">
    <property type="entry name" value="CNMP_BINDING_3"/>
    <property type="match status" value="1"/>
</dbReference>
<protein>
    <submittedName>
        <fullName evidence="2">cAMP-binding domain of CRP or a regulatory subunit of cAMP-dependent protein kinases</fullName>
    </submittedName>
</protein>
<proteinExistence type="predicted"/>
<dbReference type="InterPro" id="IPR014710">
    <property type="entry name" value="RmlC-like_jellyroll"/>
</dbReference>
<evidence type="ECO:0000259" key="1">
    <source>
        <dbReference type="PROSITE" id="PS50042"/>
    </source>
</evidence>
<dbReference type="CDD" id="cd00038">
    <property type="entry name" value="CAP_ED"/>
    <property type="match status" value="1"/>
</dbReference>
<dbReference type="STRING" id="683125.SAMN05660206_10154"/>
<organism evidence="2 3">
    <name type="scientific">Sphingobacterium wenxiniae</name>
    <dbReference type="NCBI Taxonomy" id="683125"/>
    <lineage>
        <taxon>Bacteria</taxon>
        <taxon>Pseudomonadati</taxon>
        <taxon>Bacteroidota</taxon>
        <taxon>Sphingobacteriia</taxon>
        <taxon>Sphingobacteriales</taxon>
        <taxon>Sphingobacteriaceae</taxon>
        <taxon>Sphingobacterium</taxon>
    </lineage>
</organism>
<evidence type="ECO:0000313" key="2">
    <source>
        <dbReference type="EMBL" id="SFS30774.1"/>
    </source>
</evidence>
<dbReference type="GO" id="GO:0016301">
    <property type="term" value="F:kinase activity"/>
    <property type="evidence" value="ECO:0007669"/>
    <property type="project" value="UniProtKB-KW"/>
</dbReference>
<keyword evidence="2" id="KW-0808">Transferase</keyword>
<dbReference type="InterPro" id="IPR018490">
    <property type="entry name" value="cNMP-bd_dom_sf"/>
</dbReference>
<feature type="domain" description="Cyclic nucleotide-binding" evidence="1">
    <location>
        <begin position="18"/>
        <end position="63"/>
    </location>
</feature>
<accession>A0A1I6NS93</accession>